<dbReference type="Proteomes" id="UP001620645">
    <property type="component" value="Unassembled WGS sequence"/>
</dbReference>
<organism evidence="1 2">
    <name type="scientific">Heterodera schachtii</name>
    <name type="common">Sugarbeet cyst nematode worm</name>
    <name type="synonym">Tylenchus schachtii</name>
    <dbReference type="NCBI Taxonomy" id="97005"/>
    <lineage>
        <taxon>Eukaryota</taxon>
        <taxon>Metazoa</taxon>
        <taxon>Ecdysozoa</taxon>
        <taxon>Nematoda</taxon>
        <taxon>Chromadorea</taxon>
        <taxon>Rhabditida</taxon>
        <taxon>Tylenchina</taxon>
        <taxon>Tylenchomorpha</taxon>
        <taxon>Tylenchoidea</taxon>
        <taxon>Heteroderidae</taxon>
        <taxon>Heteroderinae</taxon>
        <taxon>Heterodera</taxon>
    </lineage>
</organism>
<protein>
    <submittedName>
        <fullName evidence="1">Uncharacterized protein</fullName>
    </submittedName>
</protein>
<dbReference type="EMBL" id="JBICCN010000053">
    <property type="protein sequence ID" value="KAL3097916.1"/>
    <property type="molecule type" value="Genomic_DNA"/>
</dbReference>
<evidence type="ECO:0000313" key="2">
    <source>
        <dbReference type="Proteomes" id="UP001620645"/>
    </source>
</evidence>
<proteinExistence type="predicted"/>
<comment type="caution">
    <text evidence="1">The sequence shown here is derived from an EMBL/GenBank/DDBJ whole genome shotgun (WGS) entry which is preliminary data.</text>
</comment>
<keyword evidence="2" id="KW-1185">Reference proteome</keyword>
<sequence length="248" mass="29436">MKFSLLLLKGKINLNTHRWFRRVWQKCYSWPQFSSEKCTECPPPIVTDQAVINQVRSAHDKILLMDPYEYPESMVIPYEKFDLFVSDIDEDKLMKMGSVNKQVRTEHLSAGRFSWRPYPARGIIYGPNNRFMVPLPCQRGRRNSQIINVWFMVAPGSPYTTLTKKTCETIFEGENLEDLPRFFRLRILDRKFVNECYVSKPHFEQVNILGSNVLSRMDLSPIAIWDKKEFFLVRYPTPKYFSFPFFNY</sequence>
<gene>
    <name evidence="1" type="ORF">niasHS_000651</name>
</gene>
<name>A0ABD2K4U8_HETSC</name>
<reference evidence="1 2" key="1">
    <citation type="submission" date="2024-10" db="EMBL/GenBank/DDBJ databases">
        <authorList>
            <person name="Kim D."/>
        </authorList>
    </citation>
    <scope>NUCLEOTIDE SEQUENCE [LARGE SCALE GENOMIC DNA]</scope>
    <source>
        <strain evidence="1">Taebaek</strain>
    </source>
</reference>
<dbReference type="AlphaFoldDB" id="A0ABD2K4U8"/>
<accession>A0ABD2K4U8</accession>
<evidence type="ECO:0000313" key="1">
    <source>
        <dbReference type="EMBL" id="KAL3097916.1"/>
    </source>
</evidence>